<evidence type="ECO:0000313" key="2">
    <source>
        <dbReference type="EMBL" id="KAF0682316.1"/>
    </source>
</evidence>
<feature type="region of interest" description="Disordered" evidence="1">
    <location>
        <begin position="1"/>
        <end position="40"/>
    </location>
</feature>
<protein>
    <submittedName>
        <fullName evidence="3">Aste57867_25543 protein</fullName>
    </submittedName>
</protein>
<evidence type="ECO:0000256" key="1">
    <source>
        <dbReference type="SAM" id="MobiDB-lite"/>
    </source>
</evidence>
<feature type="region of interest" description="Disordered" evidence="1">
    <location>
        <begin position="205"/>
        <end position="248"/>
    </location>
</feature>
<evidence type="ECO:0000313" key="3">
    <source>
        <dbReference type="EMBL" id="VFU02166.1"/>
    </source>
</evidence>
<feature type="compositionally biased region" description="Acidic residues" evidence="1">
    <location>
        <begin position="19"/>
        <end position="28"/>
    </location>
</feature>
<name>A0A485LUD7_9STRA</name>
<dbReference type="Proteomes" id="UP000332933">
    <property type="component" value="Unassembled WGS sequence"/>
</dbReference>
<evidence type="ECO:0000313" key="4">
    <source>
        <dbReference type="Proteomes" id="UP000332933"/>
    </source>
</evidence>
<proteinExistence type="predicted"/>
<reference evidence="3 4" key="1">
    <citation type="submission" date="2019-03" db="EMBL/GenBank/DDBJ databases">
        <authorList>
            <person name="Gaulin E."/>
            <person name="Dumas B."/>
        </authorList>
    </citation>
    <scope>NUCLEOTIDE SEQUENCE [LARGE SCALE GENOMIC DNA]</scope>
    <source>
        <strain evidence="3">CBS 568.67</strain>
    </source>
</reference>
<dbReference type="EMBL" id="VJMH01007546">
    <property type="protein sequence ID" value="KAF0682316.1"/>
    <property type="molecule type" value="Genomic_DNA"/>
</dbReference>
<keyword evidence="4" id="KW-1185">Reference proteome</keyword>
<gene>
    <name evidence="3" type="primary">Aste57867_25543</name>
    <name evidence="2" type="ORF">As57867_025464</name>
    <name evidence="3" type="ORF">ASTE57867_25543</name>
</gene>
<sequence length="248" mass="26942">MRAPSSAMPSLVPTKDPLVPEEGDESFEEMPPPPPEDKATKLAKTIRAAETMVRIAEQKRRRGQFRLADDDSHTLTDDEKQLVAHHAFISELMDGMLRHVRLDGGAEHLVRLSVDPYLKSLEWHPPPPSSSLWAFFLPPKRARLAIADIDAITLGDKAAAISIAFAKLSGDTPSQLAGTLVVQCASAAEATQFVVSGAKLMAGVAKHRHPRNEDDDRVIQENASNQMEASSDGDDAPHDDEGSNNDEA</sequence>
<dbReference type="EMBL" id="CAADRA010007572">
    <property type="protein sequence ID" value="VFU02166.1"/>
    <property type="molecule type" value="Genomic_DNA"/>
</dbReference>
<reference evidence="2" key="2">
    <citation type="submission" date="2019-06" db="EMBL/GenBank/DDBJ databases">
        <title>Genomics analysis of Aphanomyces spp. identifies a new class of oomycete effector associated with host adaptation.</title>
        <authorList>
            <person name="Gaulin E."/>
        </authorList>
    </citation>
    <scope>NUCLEOTIDE SEQUENCE</scope>
    <source>
        <strain evidence="2">CBS 578.67</strain>
    </source>
</reference>
<dbReference type="AlphaFoldDB" id="A0A485LUD7"/>
<accession>A0A485LUD7</accession>
<organism evidence="3 4">
    <name type="scientific">Aphanomyces stellatus</name>
    <dbReference type="NCBI Taxonomy" id="120398"/>
    <lineage>
        <taxon>Eukaryota</taxon>
        <taxon>Sar</taxon>
        <taxon>Stramenopiles</taxon>
        <taxon>Oomycota</taxon>
        <taxon>Saprolegniomycetes</taxon>
        <taxon>Saprolegniales</taxon>
        <taxon>Verrucalvaceae</taxon>
        <taxon>Aphanomyces</taxon>
    </lineage>
</organism>